<keyword evidence="3" id="KW-1185">Reference proteome</keyword>
<organism evidence="2 3">
    <name type="scientific">Solanum verrucosum</name>
    <dbReference type="NCBI Taxonomy" id="315347"/>
    <lineage>
        <taxon>Eukaryota</taxon>
        <taxon>Viridiplantae</taxon>
        <taxon>Streptophyta</taxon>
        <taxon>Embryophyta</taxon>
        <taxon>Tracheophyta</taxon>
        <taxon>Spermatophyta</taxon>
        <taxon>Magnoliopsida</taxon>
        <taxon>eudicotyledons</taxon>
        <taxon>Gunneridae</taxon>
        <taxon>Pentapetalae</taxon>
        <taxon>asterids</taxon>
        <taxon>lamiids</taxon>
        <taxon>Solanales</taxon>
        <taxon>Solanaceae</taxon>
        <taxon>Solanoideae</taxon>
        <taxon>Solaneae</taxon>
        <taxon>Solanum</taxon>
    </lineage>
</organism>
<protein>
    <submittedName>
        <fullName evidence="2">Uncharacterized protein</fullName>
    </submittedName>
</protein>
<feature type="chain" id="PRO_5042084568" evidence="1">
    <location>
        <begin position="30"/>
        <end position="56"/>
    </location>
</feature>
<dbReference type="AlphaFoldDB" id="A0AAF0TP32"/>
<reference evidence="2" key="1">
    <citation type="submission" date="2023-08" db="EMBL/GenBank/DDBJ databases">
        <title>A de novo genome assembly of Solanum verrucosum Schlechtendal, a Mexican diploid species geographically isolated from the other diploid A-genome species in potato relatives.</title>
        <authorList>
            <person name="Hosaka K."/>
        </authorList>
    </citation>
    <scope>NUCLEOTIDE SEQUENCE</scope>
    <source>
        <tissue evidence="2">Young leaves</tissue>
    </source>
</reference>
<dbReference type="Proteomes" id="UP001234989">
    <property type="component" value="Chromosome 4"/>
</dbReference>
<accession>A0AAF0TP32</accession>
<feature type="signal peptide" evidence="1">
    <location>
        <begin position="1"/>
        <end position="29"/>
    </location>
</feature>
<evidence type="ECO:0000313" key="2">
    <source>
        <dbReference type="EMBL" id="WMV26649.1"/>
    </source>
</evidence>
<dbReference type="EMBL" id="CP133615">
    <property type="protein sequence ID" value="WMV26649.1"/>
    <property type="molecule type" value="Genomic_DNA"/>
</dbReference>
<keyword evidence="1" id="KW-0732">Signal</keyword>
<evidence type="ECO:0000256" key="1">
    <source>
        <dbReference type="SAM" id="SignalP"/>
    </source>
</evidence>
<evidence type="ECO:0000313" key="3">
    <source>
        <dbReference type="Proteomes" id="UP001234989"/>
    </source>
</evidence>
<proteinExistence type="predicted"/>
<sequence length="56" mass="6662">MERGSSAKLAFLLSFSCCIFDCMFKWGRAGFERIGNIRKEGEWSMCLWAVCWEMWR</sequence>
<name>A0AAF0TP32_SOLVR</name>
<gene>
    <name evidence="2" type="ORF">MTR67_020034</name>
</gene>